<dbReference type="HOGENOM" id="CLU_3086017_0_0_6"/>
<feature type="region of interest" description="Disordered" evidence="1">
    <location>
        <begin position="1"/>
        <end position="25"/>
    </location>
</feature>
<dbReference type="AlphaFoldDB" id="A0A0X1KWF1"/>
<sequence length="52" mass="5808">MAEMIHKENPRPVNGLTHPKPPKGNNFITFNTSKINATKTLALILQNLNTTH</sequence>
<evidence type="ECO:0000313" key="2">
    <source>
        <dbReference type="EMBL" id="EET22586.1"/>
    </source>
</evidence>
<evidence type="ECO:0000256" key="1">
    <source>
        <dbReference type="SAM" id="MobiDB-lite"/>
    </source>
</evidence>
<organism evidence="2">
    <name type="scientific">Vibrio cholerae (strain MO10)</name>
    <dbReference type="NCBI Taxonomy" id="345072"/>
    <lineage>
        <taxon>Bacteria</taxon>
        <taxon>Pseudomonadati</taxon>
        <taxon>Pseudomonadota</taxon>
        <taxon>Gammaproteobacteria</taxon>
        <taxon>Vibrionales</taxon>
        <taxon>Vibrionaceae</taxon>
        <taxon>Vibrio</taxon>
    </lineage>
</organism>
<reference evidence="2" key="2">
    <citation type="submission" date="2008-07" db="EMBL/GenBank/DDBJ databases">
        <authorList>
            <consortium name="Broad Institute Genome Sequencing Platform"/>
            <person name="Colwell R."/>
            <person name="Grim C.J."/>
            <person name="Young S."/>
            <person name="Jaffe D."/>
            <person name="Gnerre S."/>
            <person name="Berlin A."/>
            <person name="Heiman D."/>
            <person name="Hepburn T."/>
            <person name="Shea T."/>
            <person name="Sykes S."/>
            <person name="Alvarado L."/>
            <person name="Kodira C."/>
            <person name="Heidelberg J."/>
            <person name="Lander E."/>
            <person name="Galagan J."/>
            <person name="Nusbaum C."/>
            <person name="Birren B."/>
        </authorList>
    </citation>
    <scope>NUCLEOTIDE SEQUENCE [LARGE SCALE GENOMIC DNA]</scope>
    <source>
        <strain evidence="2">MO10</strain>
    </source>
</reference>
<accession>A0A0X1KWF1</accession>
<reference evidence="2" key="1">
    <citation type="submission" date="2005-09" db="EMBL/GenBank/DDBJ databases">
        <title>Annotation of Vibrio cholerae MO10.</title>
        <authorList>
            <person name="Colwell R."/>
            <person name="Grim C.J."/>
            <person name="Young S."/>
            <person name="Jaffe D."/>
            <person name="Gnerre S."/>
            <person name="Berlin A."/>
            <person name="Heiman D."/>
            <person name="Hepburn T."/>
            <person name="Shea T."/>
            <person name="Sykes S."/>
            <person name="Yandava C."/>
            <person name="Alvarado L."/>
            <person name="Kodira C."/>
            <person name="Borodovsky M."/>
            <person name="Heidelberg J."/>
            <person name="Lander E."/>
            <person name="Galagan J."/>
            <person name="Nusbaum C."/>
            <person name="Birren B."/>
        </authorList>
    </citation>
    <scope>NUCLEOTIDE SEQUENCE [LARGE SCALE GENOMIC DNA]</scope>
    <source>
        <strain evidence="2">MO10</strain>
    </source>
</reference>
<dbReference type="EMBL" id="DS990136">
    <property type="protein sequence ID" value="EET22586.1"/>
    <property type="molecule type" value="Genomic_DNA"/>
</dbReference>
<feature type="compositionally biased region" description="Basic and acidic residues" evidence="1">
    <location>
        <begin position="1"/>
        <end position="10"/>
    </location>
</feature>
<proteinExistence type="predicted"/>
<gene>
    <name evidence="2" type="ORF">VchoM_00612</name>
</gene>
<dbReference type="Proteomes" id="UP000004687">
    <property type="component" value="Unassembled WGS sequence"/>
</dbReference>
<name>A0A0X1KWF1_VIBCO</name>
<protein>
    <submittedName>
        <fullName evidence="2">Uncharacterized protein</fullName>
    </submittedName>
</protein>